<dbReference type="EMBL" id="CP045273">
    <property type="protein sequence ID" value="QJX80849.1"/>
    <property type="molecule type" value="Genomic_DNA"/>
</dbReference>
<dbReference type="Gene3D" id="3.30.160.100">
    <property type="entry name" value="Ribosome hibernation promotion factor-like"/>
    <property type="match status" value="1"/>
</dbReference>
<accession>A0A6M6E6S6</accession>
<reference evidence="1 2" key="1">
    <citation type="submission" date="2019-10" db="EMBL/GenBank/DDBJ databases">
        <title>Complete genome sequences for adaption low water activity.</title>
        <authorList>
            <person name="Zhao L."/>
            <person name="Zhong J."/>
        </authorList>
    </citation>
    <scope>NUCLEOTIDE SEQUENCE [LARGE SCALE GENOMIC DNA]</scope>
    <source>
        <strain evidence="1 2">FDU301</strain>
        <plasmid evidence="2">pfdu301a</plasmid>
    </source>
</reference>
<dbReference type="Proteomes" id="UP000501076">
    <property type="component" value="Plasmid pFDU301A"/>
</dbReference>
<dbReference type="SUPFAM" id="SSF69754">
    <property type="entry name" value="Ribosome binding protein Y (YfiA homologue)"/>
    <property type="match status" value="1"/>
</dbReference>
<dbReference type="InterPro" id="IPR003489">
    <property type="entry name" value="RHF/RaiA"/>
</dbReference>
<protein>
    <recommendedName>
        <fullName evidence="3">Ribosomal subunit interface protein</fullName>
    </recommendedName>
</protein>
<dbReference type="InterPro" id="IPR036567">
    <property type="entry name" value="RHF-like"/>
</dbReference>
<keyword evidence="1" id="KW-0614">Plasmid</keyword>
<organism evidence="1 2">
    <name type="scientific">Priestia megaterium</name>
    <name type="common">Bacillus megaterium</name>
    <dbReference type="NCBI Taxonomy" id="1404"/>
    <lineage>
        <taxon>Bacteria</taxon>
        <taxon>Bacillati</taxon>
        <taxon>Bacillota</taxon>
        <taxon>Bacilli</taxon>
        <taxon>Bacillales</taxon>
        <taxon>Bacillaceae</taxon>
        <taxon>Priestia</taxon>
    </lineage>
</organism>
<name>A0A6M6E6S6_PRIMG</name>
<geneLocation type="plasmid" evidence="2">
    <name>pfdu301a</name>
</geneLocation>
<sequence length="97" mass="11415">MKIQFRGHNFELPQTTRKYIISKVPVLEHLSQENVKVYISVMKFQCNFKLEVLLYGENQPRMNEESISKDLDSALSLINSRLENNFKRLKKSKAVEI</sequence>
<evidence type="ECO:0000313" key="2">
    <source>
        <dbReference type="Proteomes" id="UP000501076"/>
    </source>
</evidence>
<dbReference type="RefSeq" id="WP_171778848.1">
    <property type="nucleotide sequence ID" value="NZ_CP045273.1"/>
</dbReference>
<proteinExistence type="predicted"/>
<dbReference type="Pfam" id="PF02482">
    <property type="entry name" value="Ribosomal_S30AE"/>
    <property type="match status" value="1"/>
</dbReference>
<evidence type="ECO:0008006" key="3">
    <source>
        <dbReference type="Google" id="ProtNLM"/>
    </source>
</evidence>
<gene>
    <name evidence="1" type="ORF">FDZ14_32690</name>
</gene>
<evidence type="ECO:0000313" key="1">
    <source>
        <dbReference type="EMBL" id="QJX80849.1"/>
    </source>
</evidence>
<dbReference type="AlphaFoldDB" id="A0A6M6E6S6"/>